<dbReference type="EMBL" id="VIBQ01000016">
    <property type="protein sequence ID" value="KAB8356444.1"/>
    <property type="molecule type" value="Genomic_DNA"/>
</dbReference>
<dbReference type="Proteomes" id="UP000327013">
    <property type="component" value="Unassembled WGS sequence"/>
</dbReference>
<dbReference type="AlphaFoldDB" id="A0A5N6KWU3"/>
<evidence type="ECO:0000313" key="3">
    <source>
        <dbReference type="Proteomes" id="UP000327013"/>
    </source>
</evidence>
<keyword evidence="3" id="KW-1185">Reference proteome</keyword>
<accession>A0A5N6KWU3</accession>
<reference evidence="2 3" key="1">
    <citation type="submission" date="2019-06" db="EMBL/GenBank/DDBJ databases">
        <title>A chromosomal-level reference genome of Carpinus fangiana (Coryloideae, Betulaceae).</title>
        <authorList>
            <person name="Yang X."/>
            <person name="Wang Z."/>
            <person name="Zhang L."/>
            <person name="Hao G."/>
            <person name="Liu J."/>
            <person name="Yang Y."/>
        </authorList>
    </citation>
    <scope>NUCLEOTIDE SEQUENCE [LARGE SCALE GENOMIC DNA]</scope>
    <source>
        <strain evidence="2">Cfa_2016G</strain>
        <tissue evidence="2">Leaf</tissue>
    </source>
</reference>
<feature type="region of interest" description="Disordered" evidence="1">
    <location>
        <begin position="1"/>
        <end position="21"/>
    </location>
</feature>
<proteinExistence type="predicted"/>
<evidence type="ECO:0000256" key="1">
    <source>
        <dbReference type="SAM" id="MobiDB-lite"/>
    </source>
</evidence>
<protein>
    <submittedName>
        <fullName evidence="2">Uncharacterized protein</fullName>
    </submittedName>
</protein>
<sequence>MRYGTIPPEEDGRFTLHTSRSRSGNLDMSRYAVRSDTFESATLPKRLLGGSRVIQPAHSAQNFFPRFLCATSPSSTPT</sequence>
<name>A0A5N6KWU3_9ROSI</name>
<organism evidence="2 3">
    <name type="scientific">Carpinus fangiana</name>
    <dbReference type="NCBI Taxonomy" id="176857"/>
    <lineage>
        <taxon>Eukaryota</taxon>
        <taxon>Viridiplantae</taxon>
        <taxon>Streptophyta</taxon>
        <taxon>Embryophyta</taxon>
        <taxon>Tracheophyta</taxon>
        <taxon>Spermatophyta</taxon>
        <taxon>Magnoliopsida</taxon>
        <taxon>eudicotyledons</taxon>
        <taxon>Gunneridae</taxon>
        <taxon>Pentapetalae</taxon>
        <taxon>rosids</taxon>
        <taxon>fabids</taxon>
        <taxon>Fagales</taxon>
        <taxon>Betulaceae</taxon>
        <taxon>Carpinus</taxon>
    </lineage>
</organism>
<gene>
    <name evidence="2" type="ORF">FH972_024027</name>
</gene>
<comment type="caution">
    <text evidence="2">The sequence shown here is derived from an EMBL/GenBank/DDBJ whole genome shotgun (WGS) entry which is preliminary data.</text>
</comment>
<evidence type="ECO:0000313" key="2">
    <source>
        <dbReference type="EMBL" id="KAB8356444.1"/>
    </source>
</evidence>